<reference evidence="1" key="1">
    <citation type="submission" date="2014-12" db="EMBL/GenBank/DDBJ databases">
        <title>Insight into the proteome of Arion vulgaris.</title>
        <authorList>
            <person name="Aradska J."/>
            <person name="Bulat T."/>
            <person name="Smidak R."/>
            <person name="Sarate P."/>
            <person name="Gangsoo J."/>
            <person name="Sialana F."/>
            <person name="Bilban M."/>
            <person name="Lubec G."/>
        </authorList>
    </citation>
    <scope>NUCLEOTIDE SEQUENCE</scope>
    <source>
        <tissue evidence="1">Skin</tissue>
    </source>
</reference>
<gene>
    <name evidence="1" type="primary">ORF163660</name>
</gene>
<protein>
    <submittedName>
        <fullName evidence="1">Uncharacterized protein</fullName>
    </submittedName>
</protein>
<dbReference type="EMBL" id="HACG01041319">
    <property type="protein sequence ID" value="CEK88184.1"/>
    <property type="molecule type" value="Transcribed_RNA"/>
</dbReference>
<evidence type="ECO:0000313" key="1">
    <source>
        <dbReference type="EMBL" id="CEK88184.1"/>
    </source>
</evidence>
<organism evidence="1">
    <name type="scientific">Arion vulgaris</name>
    <dbReference type="NCBI Taxonomy" id="1028688"/>
    <lineage>
        <taxon>Eukaryota</taxon>
        <taxon>Metazoa</taxon>
        <taxon>Spiralia</taxon>
        <taxon>Lophotrochozoa</taxon>
        <taxon>Mollusca</taxon>
        <taxon>Gastropoda</taxon>
        <taxon>Heterobranchia</taxon>
        <taxon>Euthyneura</taxon>
        <taxon>Panpulmonata</taxon>
        <taxon>Eupulmonata</taxon>
        <taxon>Stylommatophora</taxon>
        <taxon>Helicina</taxon>
        <taxon>Arionoidea</taxon>
        <taxon>Arionidae</taxon>
        <taxon>Arion</taxon>
    </lineage>
</organism>
<dbReference type="AlphaFoldDB" id="A0A0B7B4A9"/>
<name>A0A0B7B4A9_9EUPU</name>
<proteinExistence type="predicted"/>
<accession>A0A0B7B4A9</accession>
<sequence length="67" mass="7736">MTMMCVQVALERKTDPEDSQLIVELAYNSYAKMKCKMVLNLLTTALKMKCKKAQTGHWVFRGLCTYE</sequence>